<dbReference type="GO" id="GO:0005886">
    <property type="term" value="C:plasma membrane"/>
    <property type="evidence" value="ECO:0007669"/>
    <property type="project" value="UniProtKB-SubCell"/>
</dbReference>
<dbReference type="RefSeq" id="WP_117316194.1">
    <property type="nucleotide sequence ID" value="NZ_CP031769.1"/>
</dbReference>
<evidence type="ECO:0000256" key="5">
    <source>
        <dbReference type="ARBA" id="ARBA00022989"/>
    </source>
</evidence>
<feature type="transmembrane region" description="Helical" evidence="7">
    <location>
        <begin position="12"/>
        <end position="30"/>
    </location>
</feature>
<dbReference type="KEGG" id="salm:D0Y50_07280"/>
<evidence type="ECO:0000256" key="7">
    <source>
        <dbReference type="SAM" id="Phobius"/>
    </source>
</evidence>
<accession>A0A346NKX7</accession>
<protein>
    <submittedName>
        <fullName evidence="9">DUF421 domain-containing protein</fullName>
    </submittedName>
</protein>
<dbReference type="InterPro" id="IPR007353">
    <property type="entry name" value="DUF421"/>
</dbReference>
<dbReference type="PANTHER" id="PTHR34582">
    <property type="entry name" value="UPF0702 TRANSMEMBRANE PROTEIN YCAP"/>
    <property type="match status" value="1"/>
</dbReference>
<evidence type="ECO:0000256" key="3">
    <source>
        <dbReference type="ARBA" id="ARBA00022475"/>
    </source>
</evidence>
<sequence>MIFFQNWHELFRVLVTALATYTICVTFISLFGKRSTAKMNNFDWIVTVAMGSILGSSVLLKKVVVIEVALGLLTLLILQYGFTKLSVHSSLFRRTMKKSPTLLYYAGDFLSVNMQKERITKEEILSNMRIQGFASQQQVMAVIVEPSGELSVIPFVDGEHSDGSKPADLAAQYPLVDRVRPTGVD</sequence>
<dbReference type="Pfam" id="PF04239">
    <property type="entry name" value="DUF421"/>
    <property type="match status" value="1"/>
</dbReference>
<feature type="domain" description="YetF C-terminal" evidence="8">
    <location>
        <begin position="88"/>
        <end position="157"/>
    </location>
</feature>
<keyword evidence="5 7" id="KW-1133">Transmembrane helix</keyword>
<evidence type="ECO:0000256" key="6">
    <source>
        <dbReference type="ARBA" id="ARBA00023136"/>
    </source>
</evidence>
<dbReference type="PANTHER" id="PTHR34582:SF6">
    <property type="entry name" value="UPF0702 TRANSMEMBRANE PROTEIN YCAP"/>
    <property type="match status" value="1"/>
</dbReference>
<feature type="transmembrane region" description="Helical" evidence="7">
    <location>
        <begin position="66"/>
        <end position="87"/>
    </location>
</feature>
<dbReference type="AlphaFoldDB" id="A0A346NKX7"/>
<feature type="transmembrane region" description="Helical" evidence="7">
    <location>
        <begin position="42"/>
        <end position="60"/>
    </location>
</feature>
<evidence type="ECO:0000313" key="9">
    <source>
        <dbReference type="EMBL" id="AXR06184.1"/>
    </source>
</evidence>
<dbReference type="OrthoDB" id="9793799at2"/>
<proteinExistence type="inferred from homology"/>
<evidence type="ECO:0000256" key="1">
    <source>
        <dbReference type="ARBA" id="ARBA00004651"/>
    </source>
</evidence>
<evidence type="ECO:0000259" key="8">
    <source>
        <dbReference type="Pfam" id="PF04239"/>
    </source>
</evidence>
<name>A0A346NKX7_9ALTE</name>
<reference evidence="9 10" key="1">
    <citation type="submission" date="2018-08" db="EMBL/GenBank/DDBJ databases">
        <title>Salinimonas sediminis sp. nov., a piezophilic bacterium isolated from a deep-sea sediment sample from the New Britain Trench.</title>
        <authorList>
            <person name="Cao J."/>
        </authorList>
    </citation>
    <scope>NUCLEOTIDE SEQUENCE [LARGE SCALE GENOMIC DNA]</scope>
    <source>
        <strain evidence="9 10">N102</strain>
    </source>
</reference>
<comment type="similarity">
    <text evidence="2">Belongs to the UPF0702 family.</text>
</comment>
<dbReference type="EMBL" id="CP031769">
    <property type="protein sequence ID" value="AXR06184.1"/>
    <property type="molecule type" value="Genomic_DNA"/>
</dbReference>
<dbReference type="Gene3D" id="3.30.240.20">
    <property type="entry name" value="bsu07140 like domains"/>
    <property type="match status" value="1"/>
</dbReference>
<comment type="subcellular location">
    <subcellularLocation>
        <location evidence="1">Cell membrane</location>
        <topology evidence="1">Multi-pass membrane protein</topology>
    </subcellularLocation>
</comment>
<organism evidence="9 10">
    <name type="scientific">Salinimonas sediminis</name>
    <dbReference type="NCBI Taxonomy" id="2303538"/>
    <lineage>
        <taxon>Bacteria</taxon>
        <taxon>Pseudomonadati</taxon>
        <taxon>Pseudomonadota</taxon>
        <taxon>Gammaproteobacteria</taxon>
        <taxon>Alteromonadales</taxon>
        <taxon>Alteromonadaceae</taxon>
        <taxon>Alteromonas/Salinimonas group</taxon>
        <taxon>Salinimonas</taxon>
    </lineage>
</organism>
<evidence type="ECO:0000256" key="4">
    <source>
        <dbReference type="ARBA" id="ARBA00022692"/>
    </source>
</evidence>
<keyword evidence="3" id="KW-1003">Cell membrane</keyword>
<evidence type="ECO:0000313" key="10">
    <source>
        <dbReference type="Proteomes" id="UP000262073"/>
    </source>
</evidence>
<keyword evidence="4 7" id="KW-0812">Transmembrane</keyword>
<dbReference type="InterPro" id="IPR023090">
    <property type="entry name" value="UPF0702_alpha/beta_dom_sf"/>
</dbReference>
<keyword evidence="10" id="KW-1185">Reference proteome</keyword>
<keyword evidence="6 7" id="KW-0472">Membrane</keyword>
<gene>
    <name evidence="9" type="ORF">D0Y50_07280</name>
</gene>
<evidence type="ECO:0000256" key="2">
    <source>
        <dbReference type="ARBA" id="ARBA00006448"/>
    </source>
</evidence>
<dbReference type="Proteomes" id="UP000262073">
    <property type="component" value="Chromosome"/>
</dbReference>